<evidence type="ECO:0000256" key="1">
    <source>
        <dbReference type="SAM" id="MobiDB-lite"/>
    </source>
</evidence>
<protein>
    <recommendedName>
        <fullName evidence="2">Programmed cell death protein 2 C-terminal domain-containing protein</fullName>
    </recommendedName>
</protein>
<evidence type="ECO:0000259" key="2">
    <source>
        <dbReference type="Pfam" id="PF04194"/>
    </source>
</evidence>
<name>A0A7R9AQR4_TIMSH</name>
<reference evidence="3" key="1">
    <citation type="submission" date="2020-11" db="EMBL/GenBank/DDBJ databases">
        <authorList>
            <person name="Tran Van P."/>
        </authorList>
    </citation>
    <scope>NUCLEOTIDE SEQUENCE</scope>
</reference>
<feature type="compositionally biased region" description="Pro residues" evidence="1">
    <location>
        <begin position="22"/>
        <end position="37"/>
    </location>
</feature>
<dbReference type="InterPro" id="IPR052815">
    <property type="entry name" value="PDCD2-like_regulator"/>
</dbReference>
<dbReference type="AlphaFoldDB" id="A0A7R9AQR4"/>
<feature type="domain" description="Programmed cell death protein 2 C-terminal" evidence="2">
    <location>
        <begin position="416"/>
        <end position="516"/>
    </location>
</feature>
<evidence type="ECO:0000313" key="3">
    <source>
        <dbReference type="EMBL" id="CAD7258796.1"/>
    </source>
</evidence>
<organism evidence="3">
    <name type="scientific">Timema shepardi</name>
    <name type="common">Walking stick</name>
    <dbReference type="NCBI Taxonomy" id="629360"/>
    <lineage>
        <taxon>Eukaryota</taxon>
        <taxon>Metazoa</taxon>
        <taxon>Ecdysozoa</taxon>
        <taxon>Arthropoda</taxon>
        <taxon>Hexapoda</taxon>
        <taxon>Insecta</taxon>
        <taxon>Pterygota</taxon>
        <taxon>Neoptera</taxon>
        <taxon>Polyneoptera</taxon>
        <taxon>Phasmatodea</taxon>
        <taxon>Timematodea</taxon>
        <taxon>Timematoidea</taxon>
        <taxon>Timematidae</taxon>
        <taxon>Timema</taxon>
    </lineage>
</organism>
<dbReference type="Pfam" id="PF04194">
    <property type="entry name" value="PDCD2_C"/>
    <property type="match status" value="1"/>
</dbReference>
<dbReference type="GO" id="GO:0006915">
    <property type="term" value="P:apoptotic process"/>
    <property type="evidence" value="ECO:0007669"/>
    <property type="project" value="TreeGrafter"/>
</dbReference>
<sequence>MVTAECLESSISRVKRIQTPPDVSPSSPPHPVDPSNPPVKREAVLIVNRLFQTTAFDHAALDAYLPEQLQDNPIVEFRGCESAFAWRENENYLGTPSSPPNSPNQDSNLDFPCLCSLAQHETSVSANYATELIITNPHIPAHQAGSQLARLCSKLVGFGPDQSPVSSAPGQVSAGDWPENASVPTPVCRLCGLVLPLVCQLYAPLEQSTYHRTLYIFACINPNCWNLDDSWMCIRCQCADPDTAIDPSPTVPADWCCNADDWGEEENGNMILTTSGEVSSEEDSSSTEARLANLSLDECNANVGRGVAGEVNSQGASAEIEGEEGEVVSIDTPVWPSGDLSNLLNEVSSLPPGVLRQFQPIFLQVGEEELDTNFTDHEQELLQDCQQRDAVIVEGGGEGQKDEDGGYEDDLPFHGDTMFHCLKERLGNNPMQLLRYYINARYLPLYPIESQPRQCVHCKGPMTCEVQLVPTLVDKLLLIGGLGTHLEFGTVLVWTCRHSCWDEAAQRWREERIMVQAEKL</sequence>
<dbReference type="EMBL" id="OC000968">
    <property type="protein sequence ID" value="CAD7258796.1"/>
    <property type="molecule type" value="Genomic_DNA"/>
</dbReference>
<dbReference type="PANTHER" id="PTHR46421:SF1">
    <property type="entry name" value="PROGRAMMED CELL DEATH PROTEIN 2-LIKE"/>
    <property type="match status" value="1"/>
</dbReference>
<feature type="region of interest" description="Disordered" evidence="1">
    <location>
        <begin position="13"/>
        <end position="38"/>
    </location>
</feature>
<accession>A0A7R9AQR4</accession>
<proteinExistence type="predicted"/>
<dbReference type="PANTHER" id="PTHR46421">
    <property type="entry name" value="PROGRAMMED CELL DEATH PROTEIN 2-LIKE"/>
    <property type="match status" value="1"/>
</dbReference>
<gene>
    <name evidence="3" type="ORF">TSIB3V08_LOCUS3017</name>
</gene>
<dbReference type="GO" id="GO:0005737">
    <property type="term" value="C:cytoplasm"/>
    <property type="evidence" value="ECO:0007669"/>
    <property type="project" value="InterPro"/>
</dbReference>
<dbReference type="InterPro" id="IPR007320">
    <property type="entry name" value="PDCD2_C"/>
</dbReference>